<evidence type="ECO:0000313" key="2">
    <source>
        <dbReference type="Proteomes" id="UP000057609"/>
    </source>
</evidence>
<dbReference type="KEGG" id="gpi:GPICK_16015"/>
<gene>
    <name evidence="1" type="ORF">GPICK_16015</name>
</gene>
<organism evidence="1 2">
    <name type="scientific">Geobacter pickeringii</name>
    <dbReference type="NCBI Taxonomy" id="345632"/>
    <lineage>
        <taxon>Bacteria</taxon>
        <taxon>Pseudomonadati</taxon>
        <taxon>Thermodesulfobacteriota</taxon>
        <taxon>Desulfuromonadia</taxon>
        <taxon>Geobacterales</taxon>
        <taxon>Geobacteraceae</taxon>
        <taxon>Geobacter</taxon>
    </lineage>
</organism>
<sequence>MSASAPDVQPTAQQRALSDIAAQQFNNYMTTYRPFETKYIADIQGNDAGRQERAAGIANANVAGKPSAITGMDPTSGRFMGAVSGSTTTTANATGNAVTGARQAIQGQTLAAQQGLVNLGQGKAAATQSGMETLASNASRSAINDAYLDINNQRFTNNMIGSGIGAAAYGAKKYGPAIKTGLSNWGNGLNWDGTMTGENAAQWDSYNPGMERD</sequence>
<accession>A0A0B5BHL8</accession>
<dbReference type="Proteomes" id="UP000057609">
    <property type="component" value="Chromosome"/>
</dbReference>
<dbReference type="EMBL" id="CP009788">
    <property type="protein sequence ID" value="AJE04674.1"/>
    <property type="molecule type" value="Genomic_DNA"/>
</dbReference>
<protein>
    <submittedName>
        <fullName evidence="1">Uncharacterized protein</fullName>
    </submittedName>
</protein>
<evidence type="ECO:0000313" key="1">
    <source>
        <dbReference type="EMBL" id="AJE04674.1"/>
    </source>
</evidence>
<dbReference type="AlphaFoldDB" id="A0A0B5BHL8"/>
<proteinExistence type="predicted"/>
<dbReference type="HOGENOM" id="CLU_1292853_0_0_7"/>
<dbReference type="RefSeq" id="WP_039744887.1">
    <property type="nucleotide sequence ID" value="NZ_CP009788.1"/>
</dbReference>
<reference evidence="1 2" key="1">
    <citation type="journal article" date="2015" name="Genome Announc.">
        <title>Complete Genome of Geobacter pickeringii G13T, a Metal-Reducing Isolate from Sedimentary Kaolin Deposits.</title>
        <authorList>
            <person name="Badalamenti J.P."/>
            <person name="Bond D.R."/>
        </authorList>
    </citation>
    <scope>NUCLEOTIDE SEQUENCE [LARGE SCALE GENOMIC DNA]</scope>
    <source>
        <strain evidence="1 2">G13</strain>
    </source>
</reference>
<name>A0A0B5BHL8_9BACT</name>
<keyword evidence="2" id="KW-1185">Reference proteome</keyword>